<feature type="compositionally biased region" description="Acidic residues" evidence="6">
    <location>
        <begin position="572"/>
        <end position="583"/>
    </location>
</feature>
<protein>
    <submittedName>
        <fullName evidence="9">GTP binding protein</fullName>
    </submittedName>
</protein>
<dbReference type="InterPro" id="IPR001138">
    <property type="entry name" value="Zn2Cys6_DnaBD"/>
</dbReference>
<dbReference type="CDD" id="cd00067">
    <property type="entry name" value="GAL4"/>
    <property type="match status" value="2"/>
</dbReference>
<feature type="region of interest" description="Disordered" evidence="6">
    <location>
        <begin position="547"/>
        <end position="607"/>
    </location>
</feature>
<evidence type="ECO:0000256" key="4">
    <source>
        <dbReference type="ARBA" id="ARBA00023242"/>
    </source>
</evidence>
<feature type="region of interest" description="Disordered" evidence="6">
    <location>
        <begin position="1"/>
        <end position="46"/>
    </location>
</feature>
<keyword evidence="1" id="KW-0805">Transcription regulation</keyword>
<dbReference type="GO" id="GO:0000435">
    <property type="term" value="P:positive regulation of transcription from RNA polymerase II promoter by galactose"/>
    <property type="evidence" value="ECO:0007669"/>
    <property type="project" value="TreeGrafter"/>
</dbReference>
<feature type="region of interest" description="Disordered" evidence="6">
    <location>
        <begin position="745"/>
        <end position="787"/>
    </location>
</feature>
<dbReference type="PANTHER" id="PTHR47424">
    <property type="entry name" value="REGULATORY PROTEIN GAL4"/>
    <property type="match status" value="1"/>
</dbReference>
<name>A0A9P3GNU2_9APHY</name>
<feature type="region of interest" description="Disordered" evidence="6">
    <location>
        <begin position="684"/>
        <end position="708"/>
    </location>
</feature>
<feature type="compositionally biased region" description="Low complexity" evidence="6">
    <location>
        <begin position="486"/>
        <end position="498"/>
    </location>
</feature>
<evidence type="ECO:0000259" key="8">
    <source>
        <dbReference type="PROSITE" id="PS51719"/>
    </source>
</evidence>
<dbReference type="PRINTS" id="PR00755">
    <property type="entry name" value="AFLATOXINBRP"/>
</dbReference>
<dbReference type="PROSITE" id="PS50048">
    <property type="entry name" value="ZN2_CY6_FUNGAL_2"/>
    <property type="match status" value="2"/>
</dbReference>
<dbReference type="InterPro" id="IPR030379">
    <property type="entry name" value="G_SEPTIN_dom"/>
</dbReference>
<reference evidence="9 10" key="1">
    <citation type="submission" date="2021-08" db="EMBL/GenBank/DDBJ databases">
        <title>Draft Genome Sequence of Phanerochaete sordida strain YK-624.</title>
        <authorList>
            <person name="Mori T."/>
            <person name="Dohra H."/>
            <person name="Suzuki T."/>
            <person name="Kawagishi H."/>
            <person name="Hirai H."/>
        </authorList>
    </citation>
    <scope>NUCLEOTIDE SEQUENCE [LARGE SCALE GENOMIC DNA]</scope>
    <source>
        <strain evidence="9 10">YK-624</strain>
    </source>
</reference>
<feature type="domain" description="Zn(2)-C6 fungal-type" evidence="7">
    <location>
        <begin position="525"/>
        <end position="555"/>
    </location>
</feature>
<dbReference type="InterPro" id="IPR036864">
    <property type="entry name" value="Zn2-C6_fun-type_DNA-bd_sf"/>
</dbReference>
<keyword evidence="2" id="KW-0238">DNA-binding</keyword>
<feature type="compositionally biased region" description="Low complexity" evidence="6">
    <location>
        <begin position="760"/>
        <end position="781"/>
    </location>
</feature>
<evidence type="ECO:0000256" key="3">
    <source>
        <dbReference type="ARBA" id="ARBA00023163"/>
    </source>
</evidence>
<feature type="region of interest" description="Disordered" evidence="6">
    <location>
        <begin position="306"/>
        <end position="328"/>
    </location>
</feature>
<gene>
    <name evidence="9" type="ORF">PsYK624_146510</name>
</gene>
<keyword evidence="3" id="KW-0804">Transcription</keyword>
<evidence type="ECO:0000256" key="1">
    <source>
        <dbReference type="ARBA" id="ARBA00023015"/>
    </source>
</evidence>
<dbReference type="GO" id="GO:0000978">
    <property type="term" value="F:RNA polymerase II cis-regulatory region sequence-specific DNA binding"/>
    <property type="evidence" value="ECO:0007669"/>
    <property type="project" value="TreeGrafter"/>
</dbReference>
<evidence type="ECO:0000313" key="9">
    <source>
        <dbReference type="EMBL" id="GJE98421.1"/>
    </source>
</evidence>
<dbReference type="PROSITE" id="PS51719">
    <property type="entry name" value="G_SEPTIN"/>
    <property type="match status" value="1"/>
</dbReference>
<dbReference type="InterPro" id="IPR027417">
    <property type="entry name" value="P-loop_NTPase"/>
</dbReference>
<evidence type="ECO:0000313" key="10">
    <source>
        <dbReference type="Proteomes" id="UP000703269"/>
    </source>
</evidence>
<dbReference type="OrthoDB" id="10261408at2759"/>
<comment type="similarity">
    <text evidence="5">Belongs to the TRAFAC class TrmE-Era-EngA-EngB-Septin-like GTPase superfamily. Septin GTPase family.</text>
</comment>
<dbReference type="PANTHER" id="PTHR47424:SF3">
    <property type="entry name" value="REGULATORY PROTEIN GAL4"/>
    <property type="match status" value="1"/>
</dbReference>
<proteinExistence type="inferred from homology"/>
<dbReference type="GO" id="GO:0008270">
    <property type="term" value="F:zinc ion binding"/>
    <property type="evidence" value="ECO:0007669"/>
    <property type="project" value="InterPro"/>
</dbReference>
<comment type="caution">
    <text evidence="9">The sequence shown here is derived from an EMBL/GenBank/DDBJ whole genome shotgun (WGS) entry which is preliminary data.</text>
</comment>
<dbReference type="AlphaFoldDB" id="A0A9P3GNU2"/>
<keyword evidence="5" id="KW-0547">Nucleotide-binding</keyword>
<dbReference type="GO" id="GO:0000981">
    <property type="term" value="F:DNA-binding transcription factor activity, RNA polymerase II-specific"/>
    <property type="evidence" value="ECO:0007669"/>
    <property type="project" value="InterPro"/>
</dbReference>
<organism evidence="9 10">
    <name type="scientific">Phanerochaete sordida</name>
    <dbReference type="NCBI Taxonomy" id="48140"/>
    <lineage>
        <taxon>Eukaryota</taxon>
        <taxon>Fungi</taxon>
        <taxon>Dikarya</taxon>
        <taxon>Basidiomycota</taxon>
        <taxon>Agaricomycotina</taxon>
        <taxon>Agaricomycetes</taxon>
        <taxon>Polyporales</taxon>
        <taxon>Phanerochaetaceae</taxon>
        <taxon>Phanerochaete</taxon>
    </lineage>
</organism>
<dbReference type="Gene3D" id="3.40.50.300">
    <property type="entry name" value="P-loop containing nucleotide triphosphate hydrolases"/>
    <property type="match status" value="1"/>
</dbReference>
<feature type="region of interest" description="Disordered" evidence="6">
    <location>
        <begin position="476"/>
        <end position="507"/>
    </location>
</feature>
<keyword evidence="4" id="KW-0539">Nucleus</keyword>
<dbReference type="GO" id="GO:0005634">
    <property type="term" value="C:nucleus"/>
    <property type="evidence" value="ECO:0007669"/>
    <property type="project" value="TreeGrafter"/>
</dbReference>
<dbReference type="Gene3D" id="4.10.240.10">
    <property type="entry name" value="Zn(2)-C6 fungal-type DNA-binding domain"/>
    <property type="match status" value="2"/>
</dbReference>
<accession>A0A9P3GNU2</accession>
<evidence type="ECO:0000259" key="7">
    <source>
        <dbReference type="PROSITE" id="PS50048"/>
    </source>
</evidence>
<feature type="compositionally biased region" description="Basic residues" evidence="6">
    <location>
        <begin position="558"/>
        <end position="567"/>
    </location>
</feature>
<sequence length="844" mass="92030">MDTTDQRARREQADYRDLPRHAPDAPPPPRDDPPTDARSDRDPPGYTLMVAGRRTGKTSFLRLLLDTSVISPSATHDQLHSVAKFVQGCAGFTPLVRSVSVNVDQAVADDNGRQDIQTLNLTLIDTPSLDYEDEPGSQQVVNEILRHLDARFSESIEDDRKALTGDHHVHLCIYFLDPDAIVPPSVSVVPPAPHMSRTRNNSLSKPELEPVILEPPVTTNPLLCRPTLPQSDISTIRRLSARVNVLPVIARADALSNDRLAAVKLAVRRDLAAAGIGFGIFDGEIQGVYSYGSDIPDIIVPKGGVDHASPYNGTPNGSSSGGSSPSSTPITPHLLRLPFALISPDIYSHSDGVPRPAPPRHELLKDYMPVPERTTKQSAANKIVRGKWTRTYRWGGLDCMDINHCDFLHLRGAVFYHMRTLQKYTREYLLEKFRVEYQPAYAAAVARMQRSSPVVQRMPQQLPPGARPVLAIDTAPPHAPARHASHSISHSAESGLSSGRTAVNPELSPITSAVGRVRTKKTNVACNFCRSRKLKCDGGRPACSQCFKRSHPCDYTPSHRRRGTKKRKSDDGSESDLEMDMESGDPSGDMEPSMSPDIPSQPHSRRNSNAVDMMMENKLPPIDRPEQHNTVLPPISHPSSMLIQGPQDRGYPMKHELPPIATLPAPTANDMQEMQTLAPLRNQAEMQPPPSQQRRRTSSAASTKGRQNGYGSKIVACNFCRARKTRCDGGHPACSSCARRSLPCNYVNDPSSGNPKGRPRTAGGSSAGPSAPPSTRSSPTAQNHVGPLAGIPNGFIHHIHPMDSAEVELQRSFDLDVPPSKKMRIADDLAPPPMAHAVAVSSAN</sequence>
<dbReference type="SMART" id="SM00066">
    <property type="entry name" value="GAL4"/>
    <property type="match status" value="2"/>
</dbReference>
<keyword evidence="5" id="KW-0342">GTP-binding</keyword>
<dbReference type="PROSITE" id="PS00463">
    <property type="entry name" value="ZN2_CY6_FUNGAL_1"/>
    <property type="match status" value="2"/>
</dbReference>
<dbReference type="InterPro" id="IPR051127">
    <property type="entry name" value="Fungal_SecMet_Regulators"/>
</dbReference>
<evidence type="ECO:0000256" key="2">
    <source>
        <dbReference type="ARBA" id="ARBA00023125"/>
    </source>
</evidence>
<feature type="compositionally biased region" description="Low complexity" evidence="6">
    <location>
        <begin position="309"/>
        <end position="328"/>
    </location>
</feature>
<dbReference type="Pfam" id="PF00735">
    <property type="entry name" value="Septin"/>
    <property type="match status" value="3"/>
</dbReference>
<dbReference type="EMBL" id="BPQB01000087">
    <property type="protein sequence ID" value="GJE98421.1"/>
    <property type="molecule type" value="Genomic_DNA"/>
</dbReference>
<feature type="domain" description="Septin-type G" evidence="8">
    <location>
        <begin position="41"/>
        <end position="440"/>
    </location>
</feature>
<feature type="domain" description="Zn(2)-C6 fungal-type" evidence="7">
    <location>
        <begin position="716"/>
        <end position="746"/>
    </location>
</feature>
<dbReference type="SUPFAM" id="SSF57701">
    <property type="entry name" value="Zn2/Cys6 DNA-binding domain"/>
    <property type="match status" value="2"/>
</dbReference>
<dbReference type="GO" id="GO:0005525">
    <property type="term" value="F:GTP binding"/>
    <property type="evidence" value="ECO:0007669"/>
    <property type="project" value="UniProtKB-KW"/>
</dbReference>
<dbReference type="Pfam" id="PF00172">
    <property type="entry name" value="Zn_clus"/>
    <property type="match status" value="2"/>
</dbReference>
<keyword evidence="10" id="KW-1185">Reference proteome</keyword>
<evidence type="ECO:0000256" key="5">
    <source>
        <dbReference type="RuleBase" id="RU004560"/>
    </source>
</evidence>
<dbReference type="Proteomes" id="UP000703269">
    <property type="component" value="Unassembled WGS sequence"/>
</dbReference>
<evidence type="ECO:0000256" key="6">
    <source>
        <dbReference type="SAM" id="MobiDB-lite"/>
    </source>
</evidence>
<feature type="region of interest" description="Disordered" evidence="6">
    <location>
        <begin position="643"/>
        <end position="666"/>
    </location>
</feature>
<feature type="compositionally biased region" description="Basic and acidic residues" evidence="6">
    <location>
        <begin position="1"/>
        <end position="43"/>
    </location>
</feature>